<sequence length="104" mass="11409">MFVREKGDAGGMFVREKGDAGGMFVREKGDAVDRQMLFFACLLLLVLFSAQAVAFLSFHKSFFPSLTPLVWSEPVDVETLVGKGPSNSINKTTQALSLLQIRVP</sequence>
<keyword evidence="1" id="KW-0472">Membrane</keyword>
<dbReference type="AlphaFoldDB" id="A0AAN7KA10"/>
<comment type="caution">
    <text evidence="2">The sequence shown here is derived from an EMBL/GenBank/DDBJ whole genome shotgun (WGS) entry which is preliminary data.</text>
</comment>
<evidence type="ECO:0000313" key="2">
    <source>
        <dbReference type="EMBL" id="KAK4762597.1"/>
    </source>
</evidence>
<organism evidence="2 3">
    <name type="scientific">Trapa natans</name>
    <name type="common">Water chestnut</name>
    <dbReference type="NCBI Taxonomy" id="22666"/>
    <lineage>
        <taxon>Eukaryota</taxon>
        <taxon>Viridiplantae</taxon>
        <taxon>Streptophyta</taxon>
        <taxon>Embryophyta</taxon>
        <taxon>Tracheophyta</taxon>
        <taxon>Spermatophyta</taxon>
        <taxon>Magnoliopsida</taxon>
        <taxon>eudicotyledons</taxon>
        <taxon>Gunneridae</taxon>
        <taxon>Pentapetalae</taxon>
        <taxon>rosids</taxon>
        <taxon>malvids</taxon>
        <taxon>Myrtales</taxon>
        <taxon>Lythraceae</taxon>
        <taxon>Trapa</taxon>
    </lineage>
</organism>
<protein>
    <submittedName>
        <fullName evidence="2">Uncharacterized protein</fullName>
    </submittedName>
</protein>
<keyword evidence="3" id="KW-1185">Reference proteome</keyword>
<dbReference type="Proteomes" id="UP001346149">
    <property type="component" value="Unassembled WGS sequence"/>
</dbReference>
<name>A0AAN7KA10_TRANT</name>
<keyword evidence="1" id="KW-1133">Transmembrane helix</keyword>
<gene>
    <name evidence="2" type="ORF">SAY86_008365</name>
</gene>
<evidence type="ECO:0000256" key="1">
    <source>
        <dbReference type="SAM" id="Phobius"/>
    </source>
</evidence>
<feature type="transmembrane region" description="Helical" evidence="1">
    <location>
        <begin position="36"/>
        <end position="58"/>
    </location>
</feature>
<evidence type="ECO:0000313" key="3">
    <source>
        <dbReference type="Proteomes" id="UP001346149"/>
    </source>
</evidence>
<accession>A0AAN7KA10</accession>
<dbReference type="EMBL" id="JAXQNO010000024">
    <property type="protein sequence ID" value="KAK4762597.1"/>
    <property type="molecule type" value="Genomic_DNA"/>
</dbReference>
<reference evidence="2 3" key="1">
    <citation type="journal article" date="2023" name="Hortic Res">
        <title>Pangenome of water caltrop reveals structural variations and asymmetric subgenome divergence after allopolyploidization.</title>
        <authorList>
            <person name="Zhang X."/>
            <person name="Chen Y."/>
            <person name="Wang L."/>
            <person name="Yuan Y."/>
            <person name="Fang M."/>
            <person name="Shi L."/>
            <person name="Lu R."/>
            <person name="Comes H.P."/>
            <person name="Ma Y."/>
            <person name="Chen Y."/>
            <person name="Huang G."/>
            <person name="Zhou Y."/>
            <person name="Zheng Z."/>
            <person name="Qiu Y."/>
        </authorList>
    </citation>
    <scope>NUCLEOTIDE SEQUENCE [LARGE SCALE GENOMIC DNA]</scope>
    <source>
        <strain evidence="2">F231</strain>
    </source>
</reference>
<keyword evidence="1" id="KW-0812">Transmembrane</keyword>
<proteinExistence type="predicted"/>